<feature type="transmembrane region" description="Helical" evidence="1">
    <location>
        <begin position="28"/>
        <end position="47"/>
    </location>
</feature>
<evidence type="ECO:0000256" key="1">
    <source>
        <dbReference type="SAM" id="Phobius"/>
    </source>
</evidence>
<keyword evidence="1" id="KW-0812">Transmembrane</keyword>
<name>A0A438F450_VITVI</name>
<keyword evidence="1" id="KW-0472">Membrane</keyword>
<evidence type="ECO:0000313" key="2">
    <source>
        <dbReference type="EMBL" id="RVW54676.1"/>
    </source>
</evidence>
<evidence type="ECO:0000313" key="3">
    <source>
        <dbReference type="Proteomes" id="UP000288805"/>
    </source>
</evidence>
<dbReference type="Proteomes" id="UP000288805">
    <property type="component" value="Unassembled WGS sequence"/>
</dbReference>
<dbReference type="EMBL" id="QGNW01001125">
    <property type="protein sequence ID" value="RVW54676.1"/>
    <property type="molecule type" value="Genomic_DNA"/>
</dbReference>
<comment type="caution">
    <text evidence="2">The sequence shown here is derived from an EMBL/GenBank/DDBJ whole genome shotgun (WGS) entry which is preliminary data.</text>
</comment>
<sequence length="87" mass="9537">MGVEGRSGEGGVGVGRLWLGKEVAHKHLMFLEAYCGYFMLVVVFSTYRFPIVEPDPGHTKLRLAREGLEAIERITTPIAAVAVSSNF</sequence>
<gene>
    <name evidence="2" type="ORF">CK203_071876</name>
</gene>
<keyword evidence="1" id="KW-1133">Transmembrane helix</keyword>
<accession>A0A438F450</accession>
<proteinExistence type="predicted"/>
<dbReference type="AlphaFoldDB" id="A0A438F450"/>
<protein>
    <submittedName>
        <fullName evidence="2">Uncharacterized protein</fullName>
    </submittedName>
</protein>
<organism evidence="2 3">
    <name type="scientific">Vitis vinifera</name>
    <name type="common">Grape</name>
    <dbReference type="NCBI Taxonomy" id="29760"/>
    <lineage>
        <taxon>Eukaryota</taxon>
        <taxon>Viridiplantae</taxon>
        <taxon>Streptophyta</taxon>
        <taxon>Embryophyta</taxon>
        <taxon>Tracheophyta</taxon>
        <taxon>Spermatophyta</taxon>
        <taxon>Magnoliopsida</taxon>
        <taxon>eudicotyledons</taxon>
        <taxon>Gunneridae</taxon>
        <taxon>Pentapetalae</taxon>
        <taxon>rosids</taxon>
        <taxon>Vitales</taxon>
        <taxon>Vitaceae</taxon>
        <taxon>Viteae</taxon>
        <taxon>Vitis</taxon>
    </lineage>
</organism>
<reference evidence="2 3" key="1">
    <citation type="journal article" date="2018" name="PLoS Genet.">
        <title>Population sequencing reveals clonal diversity and ancestral inbreeding in the grapevine cultivar Chardonnay.</title>
        <authorList>
            <person name="Roach M.J."/>
            <person name="Johnson D.L."/>
            <person name="Bohlmann J."/>
            <person name="van Vuuren H.J."/>
            <person name="Jones S.J."/>
            <person name="Pretorius I.S."/>
            <person name="Schmidt S.A."/>
            <person name="Borneman A.R."/>
        </authorList>
    </citation>
    <scope>NUCLEOTIDE SEQUENCE [LARGE SCALE GENOMIC DNA]</scope>
    <source>
        <strain evidence="3">cv. Chardonnay</strain>
        <tissue evidence="2">Leaf</tissue>
    </source>
</reference>